<feature type="transmembrane region" description="Helical" evidence="2">
    <location>
        <begin position="73"/>
        <end position="93"/>
    </location>
</feature>
<dbReference type="OrthoDB" id="5515308at2"/>
<dbReference type="RefSeq" id="WP_090975083.1">
    <property type="nucleotide sequence ID" value="NZ_FOLL01000028.1"/>
</dbReference>
<dbReference type="STRING" id="623281.SAMN05421747_1284"/>
<proteinExistence type="predicted"/>
<evidence type="ECO:0000256" key="2">
    <source>
        <dbReference type="SAM" id="Phobius"/>
    </source>
</evidence>
<feature type="region of interest" description="Disordered" evidence="1">
    <location>
        <begin position="1"/>
        <end position="20"/>
    </location>
</feature>
<name>A0A1I1M4I8_9SPHI</name>
<feature type="compositionally biased region" description="Basic residues" evidence="1">
    <location>
        <begin position="1"/>
        <end position="13"/>
    </location>
</feature>
<feature type="transmembrane region" description="Helical" evidence="2">
    <location>
        <begin position="158"/>
        <end position="175"/>
    </location>
</feature>
<feature type="transmembrane region" description="Helical" evidence="2">
    <location>
        <begin position="126"/>
        <end position="146"/>
    </location>
</feature>
<keyword evidence="2" id="KW-1133">Transmembrane helix</keyword>
<evidence type="ECO:0000256" key="1">
    <source>
        <dbReference type="SAM" id="MobiDB-lite"/>
    </source>
</evidence>
<feature type="transmembrane region" description="Helical" evidence="2">
    <location>
        <begin position="100"/>
        <end position="120"/>
    </location>
</feature>
<keyword evidence="2" id="KW-0472">Membrane</keyword>
<evidence type="ECO:0008006" key="5">
    <source>
        <dbReference type="Google" id="ProtNLM"/>
    </source>
</evidence>
<evidence type="ECO:0000313" key="3">
    <source>
        <dbReference type="EMBL" id="SFC79662.1"/>
    </source>
</evidence>
<reference evidence="3 4" key="1">
    <citation type="submission" date="2016-10" db="EMBL/GenBank/DDBJ databases">
        <authorList>
            <person name="de Groot N.N."/>
        </authorList>
    </citation>
    <scope>NUCLEOTIDE SEQUENCE [LARGE SCALE GENOMIC DNA]</scope>
    <source>
        <strain evidence="3 4">DSM 22900</strain>
    </source>
</reference>
<keyword evidence="2" id="KW-0812">Transmembrane</keyword>
<evidence type="ECO:0000313" key="4">
    <source>
        <dbReference type="Proteomes" id="UP000199577"/>
    </source>
</evidence>
<protein>
    <recommendedName>
        <fullName evidence="5">DUF962 domain-containing protein</fullName>
    </recommendedName>
</protein>
<sequence length="182" mass="21212">MQSNRKSIKHKRQKPEPAPKRAVDIHFEELNKQSRHPANRAIQYVAIPVFAFALLGLVWMVPFPEIGFLKRHGYDIFLNWGSFFIAGMIYYYLRLAPTLSYAILVTIGFFSFFIVQLEYWEQRGGPAVWGICLALLSLSLAGLWAGKRMERTPVTLRGFMRLLVLGPIWLWHFVFKKLHIPY</sequence>
<keyword evidence="4" id="KW-1185">Reference proteome</keyword>
<feature type="transmembrane region" description="Helical" evidence="2">
    <location>
        <begin position="41"/>
        <end position="61"/>
    </location>
</feature>
<dbReference type="Proteomes" id="UP000199577">
    <property type="component" value="Unassembled WGS sequence"/>
</dbReference>
<accession>A0A1I1M4I8</accession>
<gene>
    <name evidence="3" type="ORF">SAMN05421747_1284</name>
</gene>
<organism evidence="3 4">
    <name type="scientific">Parapedobacter composti</name>
    <dbReference type="NCBI Taxonomy" id="623281"/>
    <lineage>
        <taxon>Bacteria</taxon>
        <taxon>Pseudomonadati</taxon>
        <taxon>Bacteroidota</taxon>
        <taxon>Sphingobacteriia</taxon>
        <taxon>Sphingobacteriales</taxon>
        <taxon>Sphingobacteriaceae</taxon>
        <taxon>Parapedobacter</taxon>
    </lineage>
</organism>
<dbReference type="AlphaFoldDB" id="A0A1I1M4I8"/>
<dbReference type="EMBL" id="FOLL01000028">
    <property type="protein sequence ID" value="SFC79662.1"/>
    <property type="molecule type" value="Genomic_DNA"/>
</dbReference>